<dbReference type="AlphaFoldDB" id="A0A224A566"/>
<keyword evidence="1" id="KW-1133">Transmembrane helix</keyword>
<reference evidence="3 4" key="1">
    <citation type="submission" date="2017-07" db="EMBL/GenBank/DDBJ databases">
        <title>Whole genome sequence of Streptococcus tigurinus, strain osk_001, isolated from post-mortem material.</title>
        <authorList>
            <person name="Yoshizawa H."/>
            <person name="Motooka D."/>
            <person name="Katada R."/>
            <person name="Matsumoto Y."/>
            <person name="Nakamura S."/>
            <person name="Morii E."/>
            <person name="Iida T."/>
            <person name="Matsumoto H."/>
        </authorList>
    </citation>
    <scope>NUCLEOTIDE SEQUENCE [LARGE SCALE GENOMIC DNA]</scope>
    <source>
        <strain evidence="4">osk_001</strain>
    </source>
</reference>
<dbReference type="PANTHER" id="PTHR33055:SF17">
    <property type="entry name" value="THIRD ORF IN TRANSPOSON ISC1491"/>
    <property type="match status" value="1"/>
</dbReference>
<evidence type="ECO:0000259" key="2">
    <source>
        <dbReference type="Pfam" id="PF01548"/>
    </source>
</evidence>
<dbReference type="PANTHER" id="PTHR33055">
    <property type="entry name" value="TRANSPOSASE FOR INSERTION SEQUENCE ELEMENT IS1111A"/>
    <property type="match status" value="1"/>
</dbReference>
<accession>A0A224A566</accession>
<evidence type="ECO:0000313" key="4">
    <source>
        <dbReference type="Proteomes" id="UP000218665"/>
    </source>
</evidence>
<dbReference type="GO" id="GO:0006313">
    <property type="term" value="P:DNA transposition"/>
    <property type="evidence" value="ECO:0007669"/>
    <property type="project" value="InterPro"/>
</dbReference>
<keyword evidence="1" id="KW-0472">Membrane</keyword>
<name>A0A224A566_STROR</name>
<feature type="transmembrane region" description="Helical" evidence="1">
    <location>
        <begin position="101"/>
        <end position="121"/>
    </location>
</feature>
<proteinExistence type="predicted"/>
<dbReference type="GO" id="GO:0003677">
    <property type="term" value="F:DNA binding"/>
    <property type="evidence" value="ECO:0007669"/>
    <property type="project" value="InterPro"/>
</dbReference>
<dbReference type="EMBL" id="AP018338">
    <property type="protein sequence ID" value="BBA08595.1"/>
    <property type="molecule type" value="Genomic_DNA"/>
</dbReference>
<sequence length="133" mass="15286">MHAVFGIDVSKTSSEVAILVNGEKVHGYTILNDAFGFNRLLGDLKTVHNPEIIFEATGVYSRRLQAFLEECGYAYTRLNPLEAKKQLDSLRVRKTDKIEKINNNLVWISLLLLFFLLFSHMQPLLFQWSLITQ</sequence>
<evidence type="ECO:0000313" key="3">
    <source>
        <dbReference type="EMBL" id="BBA08595.1"/>
    </source>
</evidence>
<dbReference type="Proteomes" id="UP000218665">
    <property type="component" value="Chromosome"/>
</dbReference>
<protein>
    <submittedName>
        <fullName evidence="3">Transposase</fullName>
    </submittedName>
</protein>
<dbReference type="GO" id="GO:0004803">
    <property type="term" value="F:transposase activity"/>
    <property type="evidence" value="ECO:0007669"/>
    <property type="project" value="InterPro"/>
</dbReference>
<keyword evidence="1" id="KW-0812">Transmembrane</keyword>
<dbReference type="InterPro" id="IPR047650">
    <property type="entry name" value="Transpos_IS110"/>
</dbReference>
<organism evidence="3 4">
    <name type="scientific">Streptococcus oralis subsp. tigurinus</name>
    <dbReference type="NCBI Taxonomy" id="1077464"/>
    <lineage>
        <taxon>Bacteria</taxon>
        <taxon>Bacillati</taxon>
        <taxon>Bacillota</taxon>
        <taxon>Bacilli</taxon>
        <taxon>Lactobacillales</taxon>
        <taxon>Streptococcaceae</taxon>
        <taxon>Streptococcus</taxon>
    </lineage>
</organism>
<dbReference type="Pfam" id="PF01548">
    <property type="entry name" value="DEDD_Tnp_IS110"/>
    <property type="match status" value="1"/>
</dbReference>
<feature type="domain" description="Transposase IS110-like N-terminal" evidence="2">
    <location>
        <begin position="6"/>
        <end position="98"/>
    </location>
</feature>
<evidence type="ECO:0000256" key="1">
    <source>
        <dbReference type="SAM" id="Phobius"/>
    </source>
</evidence>
<dbReference type="InterPro" id="IPR002525">
    <property type="entry name" value="Transp_IS110-like_N"/>
</dbReference>
<gene>
    <name evidence="3" type="primary">smi_1536</name>
    <name evidence="3" type="ORF">STO1_009910</name>
</gene>